<dbReference type="PROSITE" id="PS50110">
    <property type="entry name" value="RESPONSE_REGULATORY"/>
    <property type="match status" value="1"/>
</dbReference>
<dbReference type="EMBL" id="FXTO01000006">
    <property type="protein sequence ID" value="SMO55973.1"/>
    <property type="molecule type" value="Genomic_DNA"/>
</dbReference>
<dbReference type="PANTHER" id="PTHR48111:SF67">
    <property type="entry name" value="TRANSCRIPTIONAL REGULATORY PROTEIN TCTD"/>
    <property type="match status" value="1"/>
</dbReference>
<evidence type="ECO:0000256" key="1">
    <source>
        <dbReference type="ARBA" id="ARBA00022553"/>
    </source>
</evidence>
<evidence type="ECO:0000259" key="8">
    <source>
        <dbReference type="PROSITE" id="PS50110"/>
    </source>
</evidence>
<dbReference type="CDD" id="cd17624">
    <property type="entry name" value="REC_OmpR_PmrA-like"/>
    <property type="match status" value="1"/>
</dbReference>
<feature type="domain" description="Response regulatory" evidence="8">
    <location>
        <begin position="4"/>
        <end position="118"/>
    </location>
</feature>
<evidence type="ECO:0000256" key="7">
    <source>
        <dbReference type="PROSITE-ProRule" id="PRU01091"/>
    </source>
</evidence>
<sequence>MPIRILLVEDEPLIADAIRVSMTRAGYHVDWAADADTAEEALRNGQFQLIVLDLGLPDRDGLSLLRWVRQQDIPVPVIILTARETTENRVEGLDLGADDYVTKPFDMDELLARCRVQLRRASGRSTPELTHGNITIHPQDHAVLLGGQRVDLPMQAYRLLLLLIERRGHIVSKSELAESLYGWDEGAESNTIEVYVSQIRRKLGKDLIRTIRGMGYVIEKPT</sequence>
<keyword evidence="3" id="KW-0805">Transcription regulation</keyword>
<evidence type="ECO:0000256" key="5">
    <source>
        <dbReference type="ARBA" id="ARBA00023163"/>
    </source>
</evidence>
<evidence type="ECO:0000259" key="9">
    <source>
        <dbReference type="PROSITE" id="PS51755"/>
    </source>
</evidence>
<name>A0A521C992_9RHOB</name>
<evidence type="ECO:0000256" key="4">
    <source>
        <dbReference type="ARBA" id="ARBA00023125"/>
    </source>
</evidence>
<dbReference type="InterPro" id="IPR001867">
    <property type="entry name" value="OmpR/PhoB-type_DNA-bd"/>
</dbReference>
<dbReference type="RefSeq" id="WP_235891428.1">
    <property type="nucleotide sequence ID" value="NZ_FXTO01000006.1"/>
</dbReference>
<accession>A0A521C992</accession>
<gene>
    <name evidence="10" type="ORF">SAMN06265173_1065</name>
</gene>
<dbReference type="Pfam" id="PF00072">
    <property type="entry name" value="Response_reg"/>
    <property type="match status" value="1"/>
</dbReference>
<dbReference type="Proteomes" id="UP000316030">
    <property type="component" value="Unassembled WGS sequence"/>
</dbReference>
<dbReference type="InterPro" id="IPR039420">
    <property type="entry name" value="WalR-like"/>
</dbReference>
<dbReference type="Gene3D" id="1.10.10.10">
    <property type="entry name" value="Winged helix-like DNA-binding domain superfamily/Winged helix DNA-binding domain"/>
    <property type="match status" value="1"/>
</dbReference>
<dbReference type="GO" id="GO:0000976">
    <property type="term" value="F:transcription cis-regulatory region binding"/>
    <property type="evidence" value="ECO:0007669"/>
    <property type="project" value="TreeGrafter"/>
</dbReference>
<evidence type="ECO:0000256" key="2">
    <source>
        <dbReference type="ARBA" id="ARBA00023012"/>
    </source>
</evidence>
<dbReference type="GO" id="GO:0000156">
    <property type="term" value="F:phosphorelay response regulator activity"/>
    <property type="evidence" value="ECO:0007669"/>
    <property type="project" value="TreeGrafter"/>
</dbReference>
<dbReference type="GO" id="GO:0032993">
    <property type="term" value="C:protein-DNA complex"/>
    <property type="evidence" value="ECO:0007669"/>
    <property type="project" value="TreeGrafter"/>
</dbReference>
<feature type="modified residue" description="4-aspartylphosphate" evidence="6">
    <location>
        <position position="53"/>
    </location>
</feature>
<dbReference type="AlphaFoldDB" id="A0A521C992"/>
<dbReference type="InterPro" id="IPR036388">
    <property type="entry name" value="WH-like_DNA-bd_sf"/>
</dbReference>
<dbReference type="Pfam" id="PF00486">
    <property type="entry name" value="Trans_reg_C"/>
    <property type="match status" value="1"/>
</dbReference>
<feature type="DNA-binding region" description="OmpR/PhoB-type" evidence="7">
    <location>
        <begin position="126"/>
        <end position="220"/>
    </location>
</feature>
<dbReference type="SUPFAM" id="SSF52172">
    <property type="entry name" value="CheY-like"/>
    <property type="match status" value="1"/>
</dbReference>
<organism evidence="10 11">
    <name type="scientific">Thalassovita litoralis</name>
    <dbReference type="NCBI Taxonomy" id="1010611"/>
    <lineage>
        <taxon>Bacteria</taxon>
        <taxon>Pseudomonadati</taxon>
        <taxon>Pseudomonadota</taxon>
        <taxon>Alphaproteobacteria</taxon>
        <taxon>Rhodobacterales</taxon>
        <taxon>Roseobacteraceae</taxon>
        <taxon>Thalassovita</taxon>
    </lineage>
</organism>
<keyword evidence="4 7" id="KW-0238">DNA-binding</keyword>
<protein>
    <submittedName>
        <fullName evidence="10">Two-component system, OmpR family, response regulator QseB</fullName>
    </submittedName>
</protein>
<dbReference type="Gene3D" id="6.10.250.690">
    <property type="match status" value="1"/>
</dbReference>
<keyword evidence="5" id="KW-0804">Transcription</keyword>
<dbReference type="Gene3D" id="3.40.50.2300">
    <property type="match status" value="1"/>
</dbReference>
<keyword evidence="11" id="KW-1185">Reference proteome</keyword>
<dbReference type="SMART" id="SM00862">
    <property type="entry name" value="Trans_reg_C"/>
    <property type="match status" value="1"/>
</dbReference>
<evidence type="ECO:0000256" key="6">
    <source>
        <dbReference type="PROSITE-ProRule" id="PRU00169"/>
    </source>
</evidence>
<feature type="domain" description="OmpR/PhoB-type" evidence="9">
    <location>
        <begin position="126"/>
        <end position="220"/>
    </location>
</feature>
<dbReference type="PANTHER" id="PTHR48111">
    <property type="entry name" value="REGULATOR OF RPOS"/>
    <property type="match status" value="1"/>
</dbReference>
<dbReference type="GO" id="GO:0006355">
    <property type="term" value="P:regulation of DNA-templated transcription"/>
    <property type="evidence" value="ECO:0007669"/>
    <property type="project" value="InterPro"/>
</dbReference>
<keyword evidence="1 6" id="KW-0597">Phosphoprotein</keyword>
<dbReference type="GO" id="GO:0005829">
    <property type="term" value="C:cytosol"/>
    <property type="evidence" value="ECO:0007669"/>
    <property type="project" value="TreeGrafter"/>
</dbReference>
<dbReference type="CDD" id="cd00383">
    <property type="entry name" value="trans_reg_C"/>
    <property type="match status" value="1"/>
</dbReference>
<evidence type="ECO:0000313" key="11">
    <source>
        <dbReference type="Proteomes" id="UP000316030"/>
    </source>
</evidence>
<dbReference type="PROSITE" id="PS51755">
    <property type="entry name" value="OMPR_PHOB"/>
    <property type="match status" value="1"/>
</dbReference>
<evidence type="ECO:0000256" key="3">
    <source>
        <dbReference type="ARBA" id="ARBA00023015"/>
    </source>
</evidence>
<dbReference type="FunFam" id="3.40.50.2300:FF:000002">
    <property type="entry name" value="DNA-binding response regulator PhoP"/>
    <property type="match status" value="1"/>
</dbReference>
<dbReference type="SMART" id="SM00448">
    <property type="entry name" value="REC"/>
    <property type="match status" value="1"/>
</dbReference>
<keyword evidence="2" id="KW-0902">Two-component regulatory system</keyword>
<dbReference type="InterPro" id="IPR011006">
    <property type="entry name" value="CheY-like_superfamily"/>
</dbReference>
<evidence type="ECO:0000313" key="10">
    <source>
        <dbReference type="EMBL" id="SMO55973.1"/>
    </source>
</evidence>
<reference evidence="10 11" key="1">
    <citation type="submission" date="2017-05" db="EMBL/GenBank/DDBJ databases">
        <authorList>
            <person name="Varghese N."/>
            <person name="Submissions S."/>
        </authorList>
    </citation>
    <scope>NUCLEOTIDE SEQUENCE [LARGE SCALE GENOMIC DNA]</scope>
    <source>
        <strain evidence="10 11">DSM 29506</strain>
    </source>
</reference>
<dbReference type="InterPro" id="IPR001789">
    <property type="entry name" value="Sig_transdc_resp-reg_receiver"/>
</dbReference>
<proteinExistence type="predicted"/>